<comment type="similarity">
    <text evidence="22">Belongs to the enoyl-CoA hydratase/isomerase family.</text>
</comment>
<dbReference type="InterPro" id="IPR029045">
    <property type="entry name" value="ClpP/crotonase-like_dom_sf"/>
</dbReference>
<keyword evidence="4" id="KW-0511">Multifunctional enzyme</keyword>
<comment type="catalytic activity">
    <reaction evidence="7">
        <text>a 4-saturated-(3S)-3-hydroxyacyl-CoA = a (3E)-enoyl-CoA + H2O</text>
        <dbReference type="Rhea" id="RHEA:20724"/>
        <dbReference type="ChEBI" id="CHEBI:15377"/>
        <dbReference type="ChEBI" id="CHEBI:58521"/>
        <dbReference type="ChEBI" id="CHEBI:137480"/>
        <dbReference type="EC" id="4.2.1.17"/>
    </reaction>
    <physiologicalReaction direction="left-to-right" evidence="7">
        <dbReference type="Rhea" id="RHEA:20725"/>
    </physiologicalReaction>
</comment>
<dbReference type="PROSITE" id="PS00166">
    <property type="entry name" value="ENOYL_COA_HYDRATASE"/>
    <property type="match status" value="1"/>
</dbReference>
<protein>
    <recommendedName>
        <fullName evidence="18">Peroxisomal bifunctional enzyme</fullName>
    </recommendedName>
    <alternativeName>
        <fullName evidence="19">Multifunctional enzyme 1</fullName>
    </alternativeName>
</protein>
<comment type="catalytic activity">
    <reaction evidence="8">
        <text>a (3E)-enoyl-CoA = a 4-saturated (2E)-enoyl-CoA</text>
        <dbReference type="Rhea" id="RHEA:45228"/>
        <dbReference type="ChEBI" id="CHEBI:58521"/>
        <dbReference type="ChEBI" id="CHEBI:85097"/>
        <dbReference type="EC" id="5.3.3.8"/>
    </reaction>
    <physiologicalReaction direction="left-to-right" evidence="8">
        <dbReference type="Rhea" id="RHEA:45229"/>
    </physiologicalReaction>
</comment>
<evidence type="ECO:0000256" key="12">
    <source>
        <dbReference type="ARBA" id="ARBA00036370"/>
    </source>
</evidence>
<evidence type="ECO:0000256" key="8">
    <source>
        <dbReference type="ARBA" id="ARBA00035949"/>
    </source>
</evidence>
<comment type="catalytic activity">
    <reaction evidence="9">
        <text>a (3Z)-enoyl-CoA = a 4-saturated (2E)-enoyl-CoA</text>
        <dbReference type="Rhea" id="RHEA:45900"/>
        <dbReference type="ChEBI" id="CHEBI:85097"/>
        <dbReference type="ChEBI" id="CHEBI:85489"/>
        <dbReference type="EC" id="5.3.3.8"/>
    </reaction>
    <physiologicalReaction direction="left-to-right" evidence="9">
        <dbReference type="Rhea" id="RHEA:45901"/>
    </physiologicalReaction>
</comment>
<comment type="catalytic activity">
    <reaction evidence="10">
        <text>(3Z)-hexenoyl-CoA = (2E)-hexenoyl-CoA</text>
        <dbReference type="Rhea" id="RHEA:45748"/>
        <dbReference type="ChEBI" id="CHEBI:62077"/>
        <dbReference type="ChEBI" id="CHEBI:85415"/>
    </reaction>
    <physiologicalReaction direction="left-to-right" evidence="10">
        <dbReference type="Rhea" id="RHEA:45749"/>
    </physiologicalReaction>
</comment>
<dbReference type="GO" id="GO:0003857">
    <property type="term" value="F:(3S)-3-hydroxyacyl-CoA dehydrogenase (NAD+) activity"/>
    <property type="evidence" value="ECO:0007669"/>
    <property type="project" value="UniProtKB-EC"/>
</dbReference>
<comment type="caution">
    <text evidence="23">The sequence shown here is derived from an EMBL/GenBank/DDBJ whole genome shotgun (WGS) entry which is preliminary data.</text>
</comment>
<evidence type="ECO:0000256" key="5">
    <source>
        <dbReference type="ARBA" id="ARBA00035760"/>
    </source>
</evidence>
<dbReference type="PANTHER" id="PTHR23309">
    <property type="entry name" value="3-HYDROXYACYL-COA DEHYROGENASE"/>
    <property type="match status" value="1"/>
</dbReference>
<evidence type="ECO:0000256" key="13">
    <source>
        <dbReference type="ARBA" id="ARBA00036472"/>
    </source>
</evidence>
<sequence length="134" mass="14488">MAEYLRLPHSLALIRLCNPPVNAVSPTVLRGIREGLQKARSDYTVKAIVICGANGNFCAGADIHSFRSLSPGLKLGDTVDELQRFQKPVVAAIQGVALGGGLELALGCHYRIANAEEDIFQQVTHSSLAFWMQL</sequence>
<evidence type="ECO:0000256" key="14">
    <source>
        <dbReference type="ARBA" id="ARBA00036570"/>
    </source>
</evidence>
<dbReference type="PANTHER" id="PTHR23309:SF49">
    <property type="entry name" value="PEROXISOMAL BIFUNCTIONAL ENZYME"/>
    <property type="match status" value="1"/>
</dbReference>
<evidence type="ECO:0000256" key="18">
    <source>
        <dbReference type="ARBA" id="ARBA00039632"/>
    </source>
</evidence>
<evidence type="ECO:0000256" key="17">
    <source>
        <dbReference type="ARBA" id="ARBA00038365"/>
    </source>
</evidence>
<organism evidence="23 24">
    <name type="scientific">Neotoma lepida</name>
    <name type="common">Desert woodrat</name>
    <dbReference type="NCBI Taxonomy" id="56216"/>
    <lineage>
        <taxon>Eukaryota</taxon>
        <taxon>Metazoa</taxon>
        <taxon>Chordata</taxon>
        <taxon>Craniata</taxon>
        <taxon>Vertebrata</taxon>
        <taxon>Euteleostomi</taxon>
        <taxon>Mammalia</taxon>
        <taxon>Eutheria</taxon>
        <taxon>Euarchontoglires</taxon>
        <taxon>Glires</taxon>
        <taxon>Rodentia</taxon>
        <taxon>Myomorpha</taxon>
        <taxon>Muroidea</taxon>
        <taxon>Cricetidae</taxon>
        <taxon>Neotominae</taxon>
        <taxon>Neotoma</taxon>
    </lineage>
</organism>
<dbReference type="AlphaFoldDB" id="A0A1A6HAR0"/>
<comment type="catalytic activity">
    <reaction evidence="5">
        <text>(3S)-hydroxydecanoyl-CoA = (2E)-decenoyl-CoA + H2O</text>
        <dbReference type="Rhea" id="RHEA:31191"/>
        <dbReference type="ChEBI" id="CHEBI:15377"/>
        <dbReference type="ChEBI" id="CHEBI:61406"/>
        <dbReference type="ChEBI" id="CHEBI:62616"/>
    </reaction>
    <physiologicalReaction direction="right-to-left" evidence="5">
        <dbReference type="Rhea" id="RHEA:31193"/>
    </physiologicalReaction>
</comment>
<evidence type="ECO:0000256" key="11">
    <source>
        <dbReference type="ARBA" id="ARBA00036353"/>
    </source>
</evidence>
<comment type="catalytic activity">
    <reaction evidence="12">
        <text>(3S)-hydroxyhexanoyl-CoA = (2E)-hexenoyl-CoA + H2O</text>
        <dbReference type="Rhea" id="RHEA:30547"/>
        <dbReference type="ChEBI" id="CHEBI:15377"/>
        <dbReference type="ChEBI" id="CHEBI:62075"/>
        <dbReference type="ChEBI" id="CHEBI:62077"/>
    </reaction>
    <physiologicalReaction direction="right-to-left" evidence="12">
        <dbReference type="Rhea" id="RHEA:30549"/>
    </physiologicalReaction>
</comment>
<evidence type="ECO:0000313" key="23">
    <source>
        <dbReference type="EMBL" id="OBS74985.1"/>
    </source>
</evidence>
<evidence type="ECO:0000256" key="6">
    <source>
        <dbReference type="ARBA" id="ARBA00035863"/>
    </source>
</evidence>
<evidence type="ECO:0000256" key="16">
    <source>
        <dbReference type="ARBA" id="ARBA00036989"/>
    </source>
</evidence>
<dbReference type="STRING" id="56216.A0A1A6HAR0"/>
<evidence type="ECO:0000256" key="20">
    <source>
        <dbReference type="ARBA" id="ARBA00048911"/>
    </source>
</evidence>
<evidence type="ECO:0000256" key="9">
    <source>
        <dbReference type="ARBA" id="ARBA00035959"/>
    </source>
</evidence>
<evidence type="ECO:0000256" key="22">
    <source>
        <dbReference type="RuleBase" id="RU003707"/>
    </source>
</evidence>
<dbReference type="EMBL" id="LZPO01044194">
    <property type="protein sequence ID" value="OBS74985.1"/>
    <property type="molecule type" value="Genomic_DNA"/>
</dbReference>
<comment type="catalytic activity">
    <reaction evidence="13">
        <text>(2S,3S)-3-hydroxy-2-methylbutanoyl-CoA = (2E)-2-methylbut-2-enoyl-CoA + H2O</text>
        <dbReference type="Rhea" id="RHEA:31119"/>
        <dbReference type="ChEBI" id="CHEBI:15377"/>
        <dbReference type="ChEBI" id="CHEBI:57312"/>
        <dbReference type="ChEBI" id="CHEBI:57337"/>
    </reaction>
    <physiologicalReaction direction="right-to-left" evidence="13">
        <dbReference type="Rhea" id="RHEA:31121"/>
    </physiologicalReaction>
</comment>
<accession>A0A1A6HAR0</accession>
<evidence type="ECO:0000256" key="3">
    <source>
        <dbReference type="ARBA" id="ARBA00023239"/>
    </source>
</evidence>
<evidence type="ECO:0000256" key="1">
    <source>
        <dbReference type="ARBA" id="ARBA00022990"/>
    </source>
</evidence>
<comment type="catalytic activity">
    <reaction evidence="21">
        <text>(3S)-hydroxyhexadecanedioyl-CoA + NAD(+) = 3-oxohexadecanedioyl-CoA + NADH + H(+)</text>
        <dbReference type="Rhea" id="RHEA:40267"/>
        <dbReference type="ChEBI" id="CHEBI:15378"/>
        <dbReference type="ChEBI" id="CHEBI:57540"/>
        <dbReference type="ChEBI" id="CHEBI:57945"/>
        <dbReference type="ChEBI" id="CHEBI:77080"/>
        <dbReference type="ChEBI" id="CHEBI:77081"/>
    </reaction>
    <physiologicalReaction direction="left-to-right" evidence="21">
        <dbReference type="Rhea" id="RHEA:40268"/>
    </physiologicalReaction>
</comment>
<evidence type="ECO:0000256" key="10">
    <source>
        <dbReference type="ARBA" id="ARBA00036336"/>
    </source>
</evidence>
<keyword evidence="24" id="KW-1185">Reference proteome</keyword>
<dbReference type="Pfam" id="PF00378">
    <property type="entry name" value="ECH_1"/>
    <property type="match status" value="1"/>
</dbReference>
<keyword evidence="3" id="KW-0456">Lyase</keyword>
<evidence type="ECO:0000256" key="19">
    <source>
        <dbReference type="ARBA" id="ARBA00042031"/>
    </source>
</evidence>
<comment type="similarity">
    <text evidence="17">In the C-terminal section; belongs to the 3-hydroxyacyl-CoA dehydrogenase family.</text>
</comment>
<comment type="catalytic activity">
    <reaction evidence="14">
        <text>(3E,5Z)-tetradecadienoyl-CoA = (2E,5Z)-tetradecadienoyl-CoA</text>
        <dbReference type="Rhea" id="RHEA:47464"/>
        <dbReference type="ChEBI" id="CHEBI:71586"/>
        <dbReference type="ChEBI" id="CHEBI:87701"/>
    </reaction>
    <physiologicalReaction direction="right-to-left" evidence="14">
        <dbReference type="Rhea" id="RHEA:47466"/>
    </physiologicalReaction>
</comment>
<dbReference type="GO" id="GO:0004165">
    <property type="term" value="F:delta(3)-delta(2)-enoyl-CoA isomerase activity"/>
    <property type="evidence" value="ECO:0007669"/>
    <property type="project" value="UniProtKB-EC"/>
</dbReference>
<name>A0A1A6HAR0_NEOLE</name>
<comment type="catalytic activity">
    <reaction evidence="15">
        <text>(3E)-decenoyl-CoA = (2E)-decenoyl-CoA</text>
        <dbReference type="Rhea" id="RHEA:45752"/>
        <dbReference type="ChEBI" id="CHEBI:61406"/>
        <dbReference type="ChEBI" id="CHEBI:84793"/>
    </reaction>
    <physiologicalReaction direction="left-to-right" evidence="15">
        <dbReference type="Rhea" id="RHEA:45753"/>
    </physiologicalReaction>
</comment>
<gene>
    <name evidence="23" type="ORF">A6R68_14469</name>
</gene>
<evidence type="ECO:0000256" key="7">
    <source>
        <dbReference type="ARBA" id="ARBA00035909"/>
    </source>
</evidence>
<evidence type="ECO:0000256" key="15">
    <source>
        <dbReference type="ARBA" id="ARBA00036656"/>
    </source>
</evidence>
<dbReference type="GO" id="GO:0004300">
    <property type="term" value="F:enoyl-CoA hydratase activity"/>
    <property type="evidence" value="ECO:0007669"/>
    <property type="project" value="UniProtKB-EC"/>
</dbReference>
<dbReference type="SUPFAM" id="SSF52096">
    <property type="entry name" value="ClpP/crotonase"/>
    <property type="match status" value="1"/>
</dbReference>
<reference evidence="23 24" key="1">
    <citation type="submission" date="2016-06" db="EMBL/GenBank/DDBJ databases">
        <title>The Draft Genome Sequence and Annotation of the Desert Woodrat Neotoma lepida.</title>
        <authorList>
            <person name="Campbell M."/>
            <person name="Oakeson K.F."/>
            <person name="Yandell M."/>
            <person name="Halpert J.R."/>
            <person name="Dearing D."/>
        </authorList>
    </citation>
    <scope>NUCLEOTIDE SEQUENCE [LARGE SCALE GENOMIC DNA]</scope>
    <source>
        <strain evidence="23">417</strain>
        <tissue evidence="23">Liver</tissue>
    </source>
</reference>
<comment type="catalytic activity">
    <reaction evidence="16">
        <text>(2E)-hexadecenedioyl-CoA + H2O = (3S)-hydroxyhexadecanedioyl-CoA</text>
        <dbReference type="Rhea" id="RHEA:40259"/>
        <dbReference type="ChEBI" id="CHEBI:15377"/>
        <dbReference type="ChEBI" id="CHEBI:77075"/>
        <dbReference type="ChEBI" id="CHEBI:77080"/>
    </reaction>
    <physiologicalReaction direction="left-to-right" evidence="16">
        <dbReference type="Rhea" id="RHEA:40260"/>
    </physiologicalReaction>
</comment>
<dbReference type="GO" id="GO:0005777">
    <property type="term" value="C:peroxisome"/>
    <property type="evidence" value="ECO:0007669"/>
    <property type="project" value="TreeGrafter"/>
</dbReference>
<comment type="catalytic activity">
    <reaction evidence="6">
        <text>(3E,5Z)-octadienoyl-CoA = (2E,5Z)-octadienoyl-CoA</text>
        <dbReference type="Rhea" id="RHEA:49932"/>
        <dbReference type="ChEBI" id="CHEBI:85108"/>
        <dbReference type="ChEBI" id="CHEBI:131990"/>
    </reaction>
    <physiologicalReaction direction="right-to-left" evidence="6">
        <dbReference type="Rhea" id="RHEA:49934"/>
    </physiologicalReaction>
</comment>
<dbReference type="InterPro" id="IPR001753">
    <property type="entry name" value="Enoyl-CoA_hydra/iso"/>
</dbReference>
<evidence type="ECO:0000313" key="24">
    <source>
        <dbReference type="Proteomes" id="UP000092124"/>
    </source>
</evidence>
<keyword evidence="1" id="KW-0007">Acetylation</keyword>
<proteinExistence type="inferred from homology"/>
<keyword evidence="2" id="KW-0413">Isomerase</keyword>
<comment type="catalytic activity">
    <reaction evidence="20">
        <text>a (3S)-3-hydroxyacyl-CoA + NAD(+) = a 3-oxoacyl-CoA + NADH + H(+)</text>
        <dbReference type="Rhea" id="RHEA:22432"/>
        <dbReference type="ChEBI" id="CHEBI:15378"/>
        <dbReference type="ChEBI" id="CHEBI:57318"/>
        <dbReference type="ChEBI" id="CHEBI:57540"/>
        <dbReference type="ChEBI" id="CHEBI:57945"/>
        <dbReference type="ChEBI" id="CHEBI:90726"/>
        <dbReference type="EC" id="1.1.1.35"/>
    </reaction>
    <physiologicalReaction direction="left-to-right" evidence="20">
        <dbReference type="Rhea" id="RHEA:22433"/>
    </physiologicalReaction>
</comment>
<evidence type="ECO:0000256" key="21">
    <source>
        <dbReference type="ARBA" id="ARBA00049448"/>
    </source>
</evidence>
<dbReference type="OrthoDB" id="2018133at2759"/>
<dbReference type="CDD" id="cd06558">
    <property type="entry name" value="crotonase-like"/>
    <property type="match status" value="1"/>
</dbReference>
<comment type="catalytic activity">
    <reaction evidence="11">
        <text>(3E)-hexenoyl-CoA = (2E)-hexenoyl-CoA</text>
        <dbReference type="Rhea" id="RHEA:45736"/>
        <dbReference type="ChEBI" id="CHEBI:62077"/>
        <dbReference type="ChEBI" id="CHEBI:84790"/>
    </reaction>
    <physiologicalReaction direction="left-to-right" evidence="11">
        <dbReference type="Rhea" id="RHEA:45737"/>
    </physiologicalReaction>
</comment>
<evidence type="ECO:0000256" key="2">
    <source>
        <dbReference type="ARBA" id="ARBA00023235"/>
    </source>
</evidence>
<dbReference type="Proteomes" id="UP000092124">
    <property type="component" value="Unassembled WGS sequence"/>
</dbReference>
<evidence type="ECO:0000256" key="4">
    <source>
        <dbReference type="ARBA" id="ARBA00023268"/>
    </source>
</evidence>
<dbReference type="GO" id="GO:0006635">
    <property type="term" value="P:fatty acid beta-oxidation"/>
    <property type="evidence" value="ECO:0007669"/>
    <property type="project" value="TreeGrafter"/>
</dbReference>
<dbReference type="InterPro" id="IPR018376">
    <property type="entry name" value="Enoyl-CoA_hyd/isom_CS"/>
</dbReference>
<dbReference type="Gene3D" id="3.90.226.10">
    <property type="entry name" value="2-enoyl-CoA Hydratase, Chain A, domain 1"/>
    <property type="match status" value="1"/>
</dbReference>